<comment type="caution">
    <text evidence="2">The sequence shown here is derived from an EMBL/GenBank/DDBJ whole genome shotgun (WGS) entry which is preliminary data.</text>
</comment>
<name>A0AAN6GMR5_9BASI</name>
<organism evidence="2 3">
    <name type="scientific">Tilletia horrida</name>
    <dbReference type="NCBI Taxonomy" id="155126"/>
    <lineage>
        <taxon>Eukaryota</taxon>
        <taxon>Fungi</taxon>
        <taxon>Dikarya</taxon>
        <taxon>Basidiomycota</taxon>
        <taxon>Ustilaginomycotina</taxon>
        <taxon>Exobasidiomycetes</taxon>
        <taxon>Tilletiales</taxon>
        <taxon>Tilletiaceae</taxon>
        <taxon>Tilletia</taxon>
    </lineage>
</organism>
<evidence type="ECO:0000256" key="1">
    <source>
        <dbReference type="SAM" id="MobiDB-lite"/>
    </source>
</evidence>
<sequence length="221" mass="23138">MPRWSLTDSLRPAPRIHHRATSALANWSDVGLRAFAAVVDDSGHFNGSCPGDPTVESVPSGACAATFSQVTTFCCGAVGGYLKGLTDPSSSSSSNSSSTSANSDGGDQDEVDSQPYCKTTRYRTMLMCYDDLVHESCNLQVSPSGICKSNGTDTSTLSSSARLSSSRRVPAAAAPWSMLRKPSTRRRKCASSQSTGSLKQWATLGLLTLSAILAATGTQAL</sequence>
<accession>A0AAN6GMR5</accession>
<dbReference type="Proteomes" id="UP001176517">
    <property type="component" value="Unassembled WGS sequence"/>
</dbReference>
<dbReference type="AlphaFoldDB" id="A0AAN6GMR5"/>
<evidence type="ECO:0000313" key="2">
    <source>
        <dbReference type="EMBL" id="KAK0547733.1"/>
    </source>
</evidence>
<feature type="region of interest" description="Disordered" evidence="1">
    <location>
        <begin position="86"/>
        <end position="114"/>
    </location>
</feature>
<evidence type="ECO:0000313" key="3">
    <source>
        <dbReference type="Proteomes" id="UP001176517"/>
    </source>
</evidence>
<feature type="compositionally biased region" description="Low complexity" evidence="1">
    <location>
        <begin position="89"/>
        <end position="103"/>
    </location>
</feature>
<gene>
    <name evidence="2" type="ORF">OC846_004744</name>
</gene>
<reference evidence="2" key="1">
    <citation type="journal article" date="2023" name="PhytoFront">
        <title>Draft Genome Resources of Seven Strains of Tilletia horrida, Causal Agent of Kernel Smut of Rice.</title>
        <authorList>
            <person name="Khanal S."/>
            <person name="Antony Babu S."/>
            <person name="Zhou X.G."/>
        </authorList>
    </citation>
    <scope>NUCLEOTIDE SEQUENCE</scope>
    <source>
        <strain evidence="2">TX6</strain>
    </source>
</reference>
<keyword evidence="3" id="KW-1185">Reference proteome</keyword>
<proteinExistence type="predicted"/>
<protein>
    <submittedName>
        <fullName evidence="2">Uncharacterized protein</fullName>
    </submittedName>
</protein>
<dbReference type="EMBL" id="JAPDMZ010000153">
    <property type="protein sequence ID" value="KAK0547733.1"/>
    <property type="molecule type" value="Genomic_DNA"/>
</dbReference>